<sequence>MSYGLKSWANWVLEEEESMKHFKLAYDLGINTWDTANVYSNGISEVLVGKAIKELKIPRENLVLLTKVSFPLVFMTVADDPNVHPSKLQDPDSQGYVNRHGLSRKHIFDSVKASLERMGVDYVDVLQCHRFDAETPLEETMDALHDVVKAGYARYIGMSSCWAWQFHAMQNYAKSKGGKPCNLTRHLQRGFTMHLGSSTDPPSSDIDFYSPIYREEEREMFPTVKLFGCGVIPWSPLARGFMTRPWREQGNTERGKSDPNFAKFVGLGNPAGNVEKIAKDRGVSMAQVSLAWVLAQPTVTAPIIGSTRVEAIKELAQATHLKLTEEEIKAISEPYKPRGILGHS</sequence>
<dbReference type="GO" id="GO:0016491">
    <property type="term" value="F:oxidoreductase activity"/>
    <property type="evidence" value="ECO:0007669"/>
    <property type="project" value="UniProtKB-KW"/>
</dbReference>
<feature type="domain" description="NADP-dependent oxidoreductase" evidence="2">
    <location>
        <begin position="2"/>
        <end position="333"/>
    </location>
</feature>
<evidence type="ECO:0000313" key="3">
    <source>
        <dbReference type="EMBL" id="CEQ39917.1"/>
    </source>
</evidence>
<evidence type="ECO:0000256" key="1">
    <source>
        <dbReference type="ARBA" id="ARBA00023002"/>
    </source>
</evidence>
<dbReference type="AlphaFoldDB" id="A0A0D6EIQ8"/>
<dbReference type="PANTHER" id="PTHR43364:SF4">
    <property type="entry name" value="NAD(P)-LINKED OXIDOREDUCTASE SUPERFAMILY PROTEIN"/>
    <property type="match status" value="1"/>
</dbReference>
<evidence type="ECO:0000313" key="4">
    <source>
        <dbReference type="Proteomes" id="UP000243876"/>
    </source>
</evidence>
<dbReference type="EMBL" id="CENE01000004">
    <property type="protein sequence ID" value="CEQ39917.1"/>
    <property type="molecule type" value="Genomic_DNA"/>
</dbReference>
<dbReference type="PANTHER" id="PTHR43364">
    <property type="entry name" value="NADH-SPECIFIC METHYLGLYOXAL REDUCTASE-RELATED"/>
    <property type="match status" value="1"/>
</dbReference>
<accession>A0A0D6EIQ8</accession>
<dbReference type="Pfam" id="PF00248">
    <property type="entry name" value="Aldo_ket_red"/>
    <property type="match status" value="1"/>
</dbReference>
<dbReference type="InterPro" id="IPR036812">
    <property type="entry name" value="NAD(P)_OxRdtase_dom_sf"/>
</dbReference>
<dbReference type="InterPro" id="IPR050523">
    <property type="entry name" value="AKR_Detox_Biosynth"/>
</dbReference>
<dbReference type="OrthoDB" id="48988at2759"/>
<dbReference type="SUPFAM" id="SSF51430">
    <property type="entry name" value="NAD(P)-linked oxidoreductase"/>
    <property type="match status" value="1"/>
</dbReference>
<dbReference type="InterPro" id="IPR023210">
    <property type="entry name" value="NADP_OxRdtase_dom"/>
</dbReference>
<proteinExistence type="predicted"/>
<name>A0A0D6EIQ8_SPOSA</name>
<evidence type="ECO:0000259" key="2">
    <source>
        <dbReference type="Pfam" id="PF00248"/>
    </source>
</evidence>
<keyword evidence="1" id="KW-0560">Oxidoreductase</keyword>
<reference evidence="4" key="1">
    <citation type="submission" date="2015-02" db="EMBL/GenBank/DDBJ databases">
        <authorList>
            <person name="Gon?alves P."/>
        </authorList>
    </citation>
    <scope>NUCLEOTIDE SEQUENCE [LARGE SCALE GENOMIC DNA]</scope>
</reference>
<keyword evidence="4" id="KW-1185">Reference proteome</keyword>
<dbReference type="CDD" id="cd19079">
    <property type="entry name" value="AKR_EcYajO-like"/>
    <property type="match status" value="1"/>
</dbReference>
<dbReference type="Gene3D" id="3.20.20.100">
    <property type="entry name" value="NADP-dependent oxidoreductase domain"/>
    <property type="match status" value="1"/>
</dbReference>
<gene>
    <name evidence="3" type="primary">SPOSA6832_01489</name>
</gene>
<protein>
    <submittedName>
        <fullName evidence="3">SPOSA6832_01489-mRNA-1:cds</fullName>
    </submittedName>
</protein>
<organism evidence="3 4">
    <name type="scientific">Sporidiobolus salmonicolor</name>
    <name type="common">Yeast-like fungus</name>
    <name type="synonym">Sporobolomyces salmonicolor</name>
    <dbReference type="NCBI Taxonomy" id="5005"/>
    <lineage>
        <taxon>Eukaryota</taxon>
        <taxon>Fungi</taxon>
        <taxon>Dikarya</taxon>
        <taxon>Basidiomycota</taxon>
        <taxon>Pucciniomycotina</taxon>
        <taxon>Microbotryomycetes</taxon>
        <taxon>Sporidiobolales</taxon>
        <taxon>Sporidiobolaceae</taxon>
        <taxon>Sporobolomyces</taxon>
    </lineage>
</organism>
<dbReference type="Proteomes" id="UP000243876">
    <property type="component" value="Unassembled WGS sequence"/>
</dbReference>